<dbReference type="SUPFAM" id="SSF53474">
    <property type="entry name" value="alpha/beta-Hydrolases"/>
    <property type="match status" value="1"/>
</dbReference>
<dbReference type="PANTHER" id="PTHR46438:SF11">
    <property type="entry name" value="LIPASE-RELATED"/>
    <property type="match status" value="1"/>
</dbReference>
<dbReference type="OrthoDB" id="9796770at2"/>
<name>A0A1C6S812_9ACTN</name>
<evidence type="ECO:0000313" key="2">
    <source>
        <dbReference type="EMBL" id="SCL25617.1"/>
    </source>
</evidence>
<reference evidence="2 3" key="1">
    <citation type="submission" date="2016-06" db="EMBL/GenBank/DDBJ databases">
        <authorList>
            <person name="Kjaerup R.B."/>
            <person name="Dalgaard T.S."/>
            <person name="Juul-Madsen H.R."/>
        </authorList>
    </citation>
    <scope>NUCLEOTIDE SEQUENCE [LARGE SCALE GENOMIC DNA]</scope>
    <source>
        <strain evidence="2 3">DSM 43818</strain>
    </source>
</reference>
<dbReference type="GO" id="GO:0003824">
    <property type="term" value="F:catalytic activity"/>
    <property type="evidence" value="ECO:0007669"/>
    <property type="project" value="UniProtKB-ARBA"/>
</dbReference>
<dbReference type="STRING" id="145857.GA0070616_3139"/>
<dbReference type="Pfam" id="PF12697">
    <property type="entry name" value="Abhydrolase_6"/>
    <property type="match status" value="1"/>
</dbReference>
<proteinExistence type="predicted"/>
<dbReference type="Gene3D" id="3.40.50.1820">
    <property type="entry name" value="alpha/beta hydrolase"/>
    <property type="match status" value="1"/>
</dbReference>
<dbReference type="Proteomes" id="UP000199699">
    <property type="component" value="Unassembled WGS sequence"/>
</dbReference>
<protein>
    <submittedName>
        <fullName evidence="2">Pimeloyl-ACP methyl ester carboxylesterase</fullName>
    </submittedName>
</protein>
<dbReference type="AlphaFoldDB" id="A0A1C6S812"/>
<feature type="domain" description="AB hydrolase-1" evidence="1">
    <location>
        <begin position="42"/>
        <end position="287"/>
    </location>
</feature>
<dbReference type="EMBL" id="FMHT01000003">
    <property type="protein sequence ID" value="SCL25617.1"/>
    <property type="molecule type" value="Genomic_DNA"/>
</dbReference>
<evidence type="ECO:0000259" key="1">
    <source>
        <dbReference type="Pfam" id="PF12697"/>
    </source>
</evidence>
<accession>A0A1C6S812</accession>
<keyword evidence="3" id="KW-1185">Reference proteome</keyword>
<dbReference type="PRINTS" id="PR00111">
    <property type="entry name" value="ABHYDROLASE"/>
</dbReference>
<organism evidence="2 3">
    <name type="scientific">Micromonospora nigra</name>
    <dbReference type="NCBI Taxonomy" id="145857"/>
    <lineage>
        <taxon>Bacteria</taxon>
        <taxon>Bacillati</taxon>
        <taxon>Actinomycetota</taxon>
        <taxon>Actinomycetes</taxon>
        <taxon>Micromonosporales</taxon>
        <taxon>Micromonosporaceae</taxon>
        <taxon>Micromonospora</taxon>
    </lineage>
</organism>
<gene>
    <name evidence="2" type="ORF">GA0070616_3139</name>
</gene>
<evidence type="ECO:0000313" key="3">
    <source>
        <dbReference type="Proteomes" id="UP000199699"/>
    </source>
</evidence>
<dbReference type="RefSeq" id="WP_091082499.1">
    <property type="nucleotide sequence ID" value="NZ_FMHT01000003.1"/>
</dbReference>
<dbReference type="InterPro" id="IPR029058">
    <property type="entry name" value="AB_hydrolase_fold"/>
</dbReference>
<dbReference type="PANTHER" id="PTHR46438">
    <property type="entry name" value="ALPHA/BETA-HYDROLASES SUPERFAMILY PROTEIN"/>
    <property type="match status" value="1"/>
</dbReference>
<dbReference type="InterPro" id="IPR000073">
    <property type="entry name" value="AB_hydrolase_1"/>
</dbReference>
<sequence length="302" mass="32122">MAPPPDTATRPHSRPDEQVRLRSADGTTLFATAYGPPAAPTLVLVHGLGLSLDSWQQVIDELAGQYRVIAYDLRGHGRSGHSPTRDYSLEAHAADLAAVLRTMTNGRPTVLVGHSLGGAVILARTKHSLDGIAGVVFVGSAAAVVTVPGLPARGLPDPARRAVIRLWLAVLRTTAALARPMRHAAPVTNAVGRRLLFAPDDPDSAVDRARHSFLGTDPDVLARTSLASVRADHSRPARRVPVPALALRGDQDKEADTADTRKLLDRLPDGHLVTLPGRGHMLPMTDGCLVAEHITRFVAGDR</sequence>